<reference evidence="1 2" key="1">
    <citation type="submission" date="2019-06" db="EMBL/GenBank/DDBJ databases">
        <title>Sequencing the genomes of 1000 actinobacteria strains.</title>
        <authorList>
            <person name="Klenk H.-P."/>
        </authorList>
    </citation>
    <scope>NUCLEOTIDE SEQUENCE [LARGE SCALE GENOMIC DNA]</scope>
    <source>
        <strain evidence="1 2">DSM 19560</strain>
    </source>
</reference>
<keyword evidence="2" id="KW-1185">Reference proteome</keyword>
<proteinExistence type="predicted"/>
<organism evidence="1 2">
    <name type="scientific">Rudaeicoccus suwonensis</name>
    <dbReference type="NCBI Taxonomy" id="657409"/>
    <lineage>
        <taxon>Bacteria</taxon>
        <taxon>Bacillati</taxon>
        <taxon>Actinomycetota</taxon>
        <taxon>Actinomycetes</taxon>
        <taxon>Micrococcales</taxon>
        <taxon>Dermacoccaceae</taxon>
        <taxon>Rudaeicoccus</taxon>
    </lineage>
</organism>
<dbReference type="EMBL" id="VIVQ01000001">
    <property type="protein sequence ID" value="TWE13345.1"/>
    <property type="molecule type" value="Genomic_DNA"/>
</dbReference>
<evidence type="ECO:0000313" key="1">
    <source>
        <dbReference type="EMBL" id="TWE13345.1"/>
    </source>
</evidence>
<dbReference type="AlphaFoldDB" id="A0A561ECK3"/>
<sequence>MGRRKRTAIATAVIVAACYVFWCFQGGRLQAGPEGLLHPVGAYWVTKTLQLRCIDAQTSASALSIQAYIGDDDRNPQIAVTLADRSRIVLKGKLQENIAYGAMPTQLDTTTILVPLTISYTGQNIYSGRKLLQYCP</sequence>
<dbReference type="Proteomes" id="UP000318297">
    <property type="component" value="Unassembled WGS sequence"/>
</dbReference>
<name>A0A561ECK3_9MICO</name>
<comment type="caution">
    <text evidence="1">The sequence shown here is derived from an EMBL/GenBank/DDBJ whole genome shotgun (WGS) entry which is preliminary data.</text>
</comment>
<gene>
    <name evidence="1" type="ORF">BKA23_2174</name>
</gene>
<protein>
    <submittedName>
        <fullName evidence="1">Uncharacterized protein</fullName>
    </submittedName>
</protein>
<dbReference type="PROSITE" id="PS51257">
    <property type="entry name" value="PROKAR_LIPOPROTEIN"/>
    <property type="match status" value="1"/>
</dbReference>
<accession>A0A561ECK3</accession>
<evidence type="ECO:0000313" key="2">
    <source>
        <dbReference type="Proteomes" id="UP000318297"/>
    </source>
</evidence>